<reference evidence="2" key="2">
    <citation type="submission" date="2025-09" db="UniProtKB">
        <authorList>
            <consortium name="Ensembl"/>
        </authorList>
    </citation>
    <scope>IDENTIFICATION</scope>
</reference>
<organism evidence="2 3">
    <name type="scientific">Accipiter nisus</name>
    <name type="common">Eurasian sparrowhawk</name>
    <dbReference type="NCBI Taxonomy" id="211598"/>
    <lineage>
        <taxon>Eukaryota</taxon>
        <taxon>Metazoa</taxon>
        <taxon>Chordata</taxon>
        <taxon>Craniata</taxon>
        <taxon>Vertebrata</taxon>
        <taxon>Euteleostomi</taxon>
        <taxon>Archelosauria</taxon>
        <taxon>Archosauria</taxon>
        <taxon>Dinosauria</taxon>
        <taxon>Saurischia</taxon>
        <taxon>Theropoda</taxon>
        <taxon>Coelurosauria</taxon>
        <taxon>Aves</taxon>
        <taxon>Neognathae</taxon>
        <taxon>Neoaves</taxon>
        <taxon>Telluraves</taxon>
        <taxon>Accipitrimorphae</taxon>
        <taxon>Accipitriformes</taxon>
        <taxon>Accipitridae</taxon>
        <taxon>Accipitrinae</taxon>
        <taxon>Accipiter</taxon>
    </lineage>
</organism>
<dbReference type="AlphaFoldDB" id="A0A8B9M0M5"/>
<keyword evidence="1" id="KW-0472">Membrane</keyword>
<evidence type="ECO:0000313" key="3">
    <source>
        <dbReference type="Proteomes" id="UP000694541"/>
    </source>
</evidence>
<evidence type="ECO:0000313" key="2">
    <source>
        <dbReference type="Ensembl" id="ENSANIP00000002491.1"/>
    </source>
</evidence>
<dbReference type="Proteomes" id="UP000694541">
    <property type="component" value="Unplaced"/>
</dbReference>
<keyword evidence="1" id="KW-1133">Transmembrane helix</keyword>
<dbReference type="Ensembl" id="ENSANIT00000002575.1">
    <property type="protein sequence ID" value="ENSANIP00000002491.1"/>
    <property type="gene ID" value="ENSANIG00000001738.1"/>
</dbReference>
<accession>A0A8B9M0M5</accession>
<name>A0A8B9M0M5_9AVES</name>
<protein>
    <submittedName>
        <fullName evidence="2">Uncharacterized protein</fullName>
    </submittedName>
</protein>
<keyword evidence="3" id="KW-1185">Reference proteome</keyword>
<reference evidence="2" key="1">
    <citation type="submission" date="2025-08" db="UniProtKB">
        <authorList>
            <consortium name="Ensembl"/>
        </authorList>
    </citation>
    <scope>IDENTIFICATION</scope>
</reference>
<proteinExistence type="predicted"/>
<sequence length="114" mass="12669">DHGIFIAGLCSGVIYLNHPSVMLFFKKNLKSQTKKKKTQKLAKYFSFLHEGYFLSILSYSNFEQLVVVTNLVVSSHPWVIAGDECCWGTATEQSHDASQMAGQTSFALLFSQAG</sequence>
<feature type="transmembrane region" description="Helical" evidence="1">
    <location>
        <begin position="6"/>
        <end position="25"/>
    </location>
</feature>
<keyword evidence="1" id="KW-0812">Transmembrane</keyword>
<evidence type="ECO:0000256" key="1">
    <source>
        <dbReference type="SAM" id="Phobius"/>
    </source>
</evidence>